<name>A0ABT8CVP3_9FLAO</name>
<proteinExistence type="predicted"/>
<dbReference type="InterPro" id="IPR018203">
    <property type="entry name" value="GDP_dissociation_inhibitor"/>
</dbReference>
<evidence type="ECO:0000256" key="5">
    <source>
        <dbReference type="ARBA" id="ARBA00023027"/>
    </source>
</evidence>
<keyword evidence="6" id="KW-1133">Transmembrane helix</keyword>
<keyword evidence="6" id="KW-0472">Membrane</keyword>
<dbReference type="Gene3D" id="3.50.50.60">
    <property type="entry name" value="FAD/NAD(P)-binding domain"/>
    <property type="match status" value="2"/>
</dbReference>
<keyword evidence="3" id="KW-0274">FAD</keyword>
<keyword evidence="1" id="KW-0285">Flavoprotein</keyword>
<evidence type="ECO:0000256" key="6">
    <source>
        <dbReference type="SAM" id="Phobius"/>
    </source>
</evidence>
<dbReference type="PANTHER" id="PTHR46091">
    <property type="entry name" value="BLR7054 PROTEIN"/>
    <property type="match status" value="1"/>
</dbReference>
<dbReference type="PRINTS" id="PR00891">
    <property type="entry name" value="RABGDIREP"/>
</dbReference>
<feature type="transmembrane region" description="Helical" evidence="6">
    <location>
        <begin position="7"/>
        <end position="27"/>
    </location>
</feature>
<gene>
    <name evidence="7" type="ORF">QW060_15915</name>
</gene>
<keyword evidence="2" id="KW-0732">Signal</keyword>
<reference evidence="8" key="1">
    <citation type="journal article" date="2019" name="Int. J. Syst. Evol. Microbiol.">
        <title>The Global Catalogue of Microorganisms (GCM) 10K type strain sequencing project: providing services to taxonomists for standard genome sequencing and annotation.</title>
        <authorList>
            <consortium name="The Broad Institute Genomics Platform"/>
            <consortium name="The Broad Institute Genome Sequencing Center for Infectious Disease"/>
            <person name="Wu L."/>
            <person name="Ma J."/>
        </authorList>
    </citation>
    <scope>NUCLEOTIDE SEQUENCE [LARGE SCALE GENOMIC DNA]</scope>
    <source>
        <strain evidence="8">CECT 7184</strain>
    </source>
</reference>
<comment type="caution">
    <text evidence="7">The sequence shown here is derived from an EMBL/GenBank/DDBJ whole genome shotgun (WGS) entry which is preliminary data.</text>
</comment>
<sequence>MEEKKRYDVIVIGSGLGGLISALILAMEGKKVLVLEKNNQYGGNLQTFVRNKTIFDTGVHYIGGLAPGQNLYRYFSYLNIIDQLSLEQMDADGYDYISFGNQKIQYPHAQGYENFVKQLLVYFPEEKTALEQYVKTIREICNSFPLYNLAEGTGYDENKMSINAKAFLDEITHNETLKAVLSGSGFLYAGTAETTPLYVHALIVNSYISSAWRCIKGGSQISKALVKQLRKYGADLYKHQRVTGFESEANRIISCTTDKHTFYGNLFISNIDIKQTIDMVGAEKFKLPFVKRIKKLEVTPSVFSVHIVLKPETIPYFNYNIYHFNSENEVWNWQNPLNEQWPKMYVLTTNPVKHDQPFADSLTVMTYMDFDAVKQWEHTHNTVTDSNKRGNDYEDFKQKYTHKIMDALEKRFPEIREQILEIYVSTPLSYRDYIGNEKGNMYGFVKDSENYHRTVIASKTKMDNLFFTGQHVRMHGILGVTISAFFTCAEILGREYFLSKVQQKTAHV</sequence>
<organism evidence="7 8">
    <name type="scientific">Paenimyroides ceti</name>
    <dbReference type="NCBI Taxonomy" id="395087"/>
    <lineage>
        <taxon>Bacteria</taxon>
        <taxon>Pseudomonadati</taxon>
        <taxon>Bacteroidota</taxon>
        <taxon>Flavobacteriia</taxon>
        <taxon>Flavobacteriales</taxon>
        <taxon>Flavobacteriaceae</taxon>
        <taxon>Paenimyroides</taxon>
    </lineage>
</organism>
<keyword evidence="4" id="KW-0521">NADP</keyword>
<protein>
    <submittedName>
        <fullName evidence="7">NAD(P)/FAD-dependent oxidoreductase</fullName>
    </submittedName>
</protein>
<evidence type="ECO:0000256" key="1">
    <source>
        <dbReference type="ARBA" id="ARBA00022630"/>
    </source>
</evidence>
<dbReference type="Proteomes" id="UP001242368">
    <property type="component" value="Unassembled WGS sequence"/>
</dbReference>
<evidence type="ECO:0000313" key="8">
    <source>
        <dbReference type="Proteomes" id="UP001242368"/>
    </source>
</evidence>
<dbReference type="Pfam" id="PF13450">
    <property type="entry name" value="NAD_binding_8"/>
    <property type="match status" value="1"/>
</dbReference>
<dbReference type="InterPro" id="IPR036188">
    <property type="entry name" value="FAD/NAD-bd_sf"/>
</dbReference>
<accession>A0ABT8CVP3</accession>
<dbReference type="EMBL" id="JAUFQU010000001">
    <property type="protein sequence ID" value="MDN3708588.1"/>
    <property type="molecule type" value="Genomic_DNA"/>
</dbReference>
<evidence type="ECO:0000256" key="4">
    <source>
        <dbReference type="ARBA" id="ARBA00022857"/>
    </source>
</evidence>
<dbReference type="PANTHER" id="PTHR46091:SF3">
    <property type="entry name" value="AMINE OXIDASE DOMAIN-CONTAINING PROTEIN"/>
    <property type="match status" value="1"/>
</dbReference>
<keyword evidence="8" id="KW-1185">Reference proteome</keyword>
<evidence type="ECO:0000256" key="2">
    <source>
        <dbReference type="ARBA" id="ARBA00022729"/>
    </source>
</evidence>
<dbReference type="SUPFAM" id="SSF51905">
    <property type="entry name" value="FAD/NAD(P)-binding domain"/>
    <property type="match status" value="1"/>
</dbReference>
<evidence type="ECO:0000256" key="3">
    <source>
        <dbReference type="ARBA" id="ARBA00022827"/>
    </source>
</evidence>
<keyword evidence="5" id="KW-0520">NAD</keyword>
<dbReference type="RefSeq" id="WP_290364447.1">
    <property type="nucleotide sequence ID" value="NZ_JAUFQU010000001.1"/>
</dbReference>
<evidence type="ECO:0000313" key="7">
    <source>
        <dbReference type="EMBL" id="MDN3708588.1"/>
    </source>
</evidence>
<dbReference type="InterPro" id="IPR052206">
    <property type="entry name" value="Retinol_saturase"/>
</dbReference>
<keyword evidence="6" id="KW-0812">Transmembrane</keyword>